<protein>
    <submittedName>
        <fullName evidence="2">Uncharacterized protein</fullName>
    </submittedName>
</protein>
<reference evidence="2 3" key="1">
    <citation type="journal article" date="2024" name="Nat. Commun.">
        <title>Phylogenomics reveals the evolutionary origins of lichenization in chlorophyte algae.</title>
        <authorList>
            <person name="Puginier C."/>
            <person name="Libourel C."/>
            <person name="Otte J."/>
            <person name="Skaloud P."/>
            <person name="Haon M."/>
            <person name="Grisel S."/>
            <person name="Petersen M."/>
            <person name="Berrin J.G."/>
            <person name="Delaux P.M."/>
            <person name="Dal Grande F."/>
            <person name="Keller J."/>
        </authorList>
    </citation>
    <scope>NUCLEOTIDE SEQUENCE [LARGE SCALE GENOMIC DNA]</scope>
    <source>
        <strain evidence="2 3">SAG 245.80</strain>
    </source>
</reference>
<sequence>MAASERFAEDLERRLGAAAAMKQRCNAQLAEAEHRCTEAQQHNAELRRQNAALREEAATHKQLAESLRAQLEAYAVAADRHAGDVARANAALTRNLADARRALAAERARTEQRLSTAHDACRSGDMQALAGGPEAPQLQAQLQAQLAEAQADARGARAAAQALAAQLQERDAAAVAAAEAHRVLAGGYAGLLASAHAAKVGLDAACLHHAPALASDEARRALRGAKSAVASSLRGLLPAASASSRGQLAGAVAWLKLVAAALPRRPQLCCIRCSGSKTADPARAMAAAWASCRVVCCSY</sequence>
<comment type="caution">
    <text evidence="2">The sequence shown here is derived from an EMBL/GenBank/DDBJ whole genome shotgun (WGS) entry which is preliminary data.</text>
</comment>
<evidence type="ECO:0000313" key="3">
    <source>
        <dbReference type="Proteomes" id="UP001445335"/>
    </source>
</evidence>
<feature type="coiled-coil region" evidence="1">
    <location>
        <begin position="139"/>
        <end position="166"/>
    </location>
</feature>
<accession>A0AAW1SE20</accession>
<gene>
    <name evidence="2" type="ORF">WJX81_000235</name>
</gene>
<dbReference type="Proteomes" id="UP001445335">
    <property type="component" value="Unassembled WGS sequence"/>
</dbReference>
<feature type="coiled-coil region" evidence="1">
    <location>
        <begin position="8"/>
        <end position="109"/>
    </location>
</feature>
<evidence type="ECO:0000256" key="1">
    <source>
        <dbReference type="SAM" id="Coils"/>
    </source>
</evidence>
<organism evidence="2 3">
    <name type="scientific">Elliptochloris bilobata</name>
    <dbReference type="NCBI Taxonomy" id="381761"/>
    <lineage>
        <taxon>Eukaryota</taxon>
        <taxon>Viridiplantae</taxon>
        <taxon>Chlorophyta</taxon>
        <taxon>core chlorophytes</taxon>
        <taxon>Trebouxiophyceae</taxon>
        <taxon>Trebouxiophyceae incertae sedis</taxon>
        <taxon>Elliptochloris clade</taxon>
        <taxon>Elliptochloris</taxon>
    </lineage>
</organism>
<proteinExistence type="predicted"/>
<dbReference type="AlphaFoldDB" id="A0AAW1SE20"/>
<keyword evidence="3" id="KW-1185">Reference proteome</keyword>
<evidence type="ECO:0000313" key="2">
    <source>
        <dbReference type="EMBL" id="KAK9843633.1"/>
    </source>
</evidence>
<keyword evidence="1" id="KW-0175">Coiled coil</keyword>
<dbReference type="EMBL" id="JALJOU010000005">
    <property type="protein sequence ID" value="KAK9843633.1"/>
    <property type="molecule type" value="Genomic_DNA"/>
</dbReference>
<name>A0AAW1SE20_9CHLO</name>